<keyword evidence="3 10" id="KW-0489">Methyltransferase</keyword>
<dbReference type="SUPFAM" id="SSF159664">
    <property type="entry name" value="CobE/GbiG C-terminal domain-like"/>
    <property type="match status" value="1"/>
</dbReference>
<feature type="domain" description="Tetrapyrrole methylase" evidence="6">
    <location>
        <begin position="530"/>
        <end position="740"/>
    </location>
</feature>
<dbReference type="InterPro" id="IPR021744">
    <property type="entry name" value="CbiG_N"/>
</dbReference>
<dbReference type="Gene3D" id="3.40.1010.10">
    <property type="entry name" value="Cobalt-precorrin-4 Transmethylase, Domain 1"/>
    <property type="match status" value="1"/>
</dbReference>
<dbReference type="PANTHER" id="PTHR47036">
    <property type="entry name" value="COBALT-FACTOR III C(17)-METHYLTRANSFERASE-RELATED"/>
    <property type="match status" value="1"/>
</dbReference>
<dbReference type="RefSeq" id="WP_226588866.1">
    <property type="nucleotide sequence ID" value="NZ_BLAY01000144.1"/>
</dbReference>
<dbReference type="Pfam" id="PF00590">
    <property type="entry name" value="TP_methylase"/>
    <property type="match status" value="1"/>
</dbReference>
<accession>A0AAV3XK77</accession>
<comment type="caution">
    <text evidence="10">The sequence shown here is derived from an EMBL/GenBank/DDBJ whole genome shotgun (WGS) entry which is preliminary data.</text>
</comment>
<dbReference type="Gene3D" id="3.40.50.11220">
    <property type="match status" value="1"/>
</dbReference>
<evidence type="ECO:0000259" key="8">
    <source>
        <dbReference type="Pfam" id="PF11760"/>
    </source>
</evidence>
<reference evidence="10" key="1">
    <citation type="submission" date="2019-10" db="EMBL/GenBank/DDBJ databases">
        <title>Draft genome sequece of Microseira wollei NIES-4236.</title>
        <authorList>
            <person name="Yamaguchi H."/>
            <person name="Suzuki S."/>
            <person name="Kawachi M."/>
        </authorList>
    </citation>
    <scope>NUCLEOTIDE SEQUENCE</scope>
    <source>
        <strain evidence="10">NIES-4236</strain>
    </source>
</reference>
<evidence type="ECO:0000256" key="4">
    <source>
        <dbReference type="ARBA" id="ARBA00022679"/>
    </source>
</evidence>
<evidence type="ECO:0000256" key="1">
    <source>
        <dbReference type="ARBA" id="ARBA00004953"/>
    </source>
</evidence>
<dbReference type="InterPro" id="IPR014777">
    <property type="entry name" value="4pyrrole_Mease_sub1"/>
</dbReference>
<gene>
    <name evidence="10" type="ORF">MiSe_68200</name>
</gene>
<dbReference type="NCBIfam" id="TIGR01466">
    <property type="entry name" value="cobJ_cbiH"/>
    <property type="match status" value="1"/>
</dbReference>
<evidence type="ECO:0000259" key="6">
    <source>
        <dbReference type="Pfam" id="PF00590"/>
    </source>
</evidence>
<organism evidence="10 11">
    <name type="scientific">Microseira wollei NIES-4236</name>
    <dbReference type="NCBI Taxonomy" id="2530354"/>
    <lineage>
        <taxon>Bacteria</taxon>
        <taxon>Bacillati</taxon>
        <taxon>Cyanobacteriota</taxon>
        <taxon>Cyanophyceae</taxon>
        <taxon>Oscillatoriophycideae</taxon>
        <taxon>Aerosakkonematales</taxon>
        <taxon>Aerosakkonemataceae</taxon>
        <taxon>Microseira</taxon>
    </lineage>
</organism>
<dbReference type="CDD" id="cd11646">
    <property type="entry name" value="Precorrin_3B_C17_MT"/>
    <property type="match status" value="1"/>
</dbReference>
<dbReference type="Proteomes" id="UP001050975">
    <property type="component" value="Unassembled WGS sequence"/>
</dbReference>
<dbReference type="EMBL" id="BLAY01000144">
    <property type="protein sequence ID" value="GET42006.1"/>
    <property type="molecule type" value="Genomic_DNA"/>
</dbReference>
<feature type="domain" description="Cobalamin synthesis G N-terminal" evidence="8">
    <location>
        <begin position="109"/>
        <end position="188"/>
    </location>
</feature>
<dbReference type="Pfam" id="PF11760">
    <property type="entry name" value="CbiG_N"/>
    <property type="match status" value="1"/>
</dbReference>
<evidence type="ECO:0000256" key="2">
    <source>
        <dbReference type="ARBA" id="ARBA00022573"/>
    </source>
</evidence>
<dbReference type="InterPro" id="IPR051810">
    <property type="entry name" value="Precorrin_MeTrfase"/>
</dbReference>
<keyword evidence="5" id="KW-0949">S-adenosyl-L-methionine</keyword>
<feature type="domain" description="CobE/GbiG C-terminal" evidence="7">
    <location>
        <begin position="309"/>
        <end position="411"/>
    </location>
</feature>
<dbReference type="GO" id="GO:0008168">
    <property type="term" value="F:methyltransferase activity"/>
    <property type="evidence" value="ECO:0007669"/>
    <property type="project" value="UniProtKB-KW"/>
</dbReference>
<dbReference type="InterPro" id="IPR000878">
    <property type="entry name" value="4pyrrol_Mease"/>
</dbReference>
<keyword evidence="4" id="KW-0808">Transferase</keyword>
<dbReference type="PANTHER" id="PTHR47036:SF1">
    <property type="entry name" value="COBALT-FACTOR III C(17)-METHYLTRANSFERASE-RELATED"/>
    <property type="match status" value="1"/>
</dbReference>
<sequence length="777" mass="82599">MLFQDFQPLAAIATTPTAAKRLLPLTIATGATLWIPESLTGFLEASGGQDAHPTIGGQDAHPTIGGQDAHPTMLEVSGGQDAHPTMLEVSGGQDAHPTIQVYAGSLKTHLATIWHQYQGFIFGLATGAVVRLISPLLEDKSRDPAVVVVDEMGQFAISLCSGHQGGADRLARLVALQIGATPVLSGASVGLGLPAVDMLGVPFGWTKGEGNWTKVAAAIARGEPVEVIQEVGSTLWQKHLPKGHPFYFEAAEDSGSRGAEETRDLVDSSSTITNYQFPITKSRIWIGFTQRRFSPESELPKVQWHPRVLWVGIGCERGTSRQLIETAIERVFQAHHLAMGAIAGIATIDIKADEAGLVELCRDRNWPLQTFPAEILRSIAVPTPSTVVEVEVGTKSVAEAAAIVAGQESCLSMAKGEAADLLVGQESCLSMAKGEAANILVGQASCLSMGNGGQDAHPTISGQDAHPTIGAADILVGQASCLSMGNGGQDAHPTILLVRKQIFRLEGQPGAVTVAVALAEKEYTGRTGCLFLVGTGPGQLNQITPAAQTAISSADAVIGYSLYIDLISPLLRPGQIVEALPITQERQRAERAIELARWGLTVAVVSSGDCGIYGMAGLVLEQLRFAGWDGKIPKVQVFPGITALQAAASRVGAPLMHDFCAISLSDLLTPWSAIEKRLTAAAMADFVTALYNPKSANRTEQIVRAQEIFRQYRDPNTPVAIVRSAYRQDEQISITTLDKLLSASIDMLTIVLIGNSNTRNYAEWMITPRGYQIGESE</sequence>
<dbReference type="GO" id="GO:0009236">
    <property type="term" value="P:cobalamin biosynthetic process"/>
    <property type="evidence" value="ECO:0007669"/>
    <property type="project" value="UniProtKB-KW"/>
</dbReference>
<dbReference type="InterPro" id="IPR021745">
    <property type="entry name" value="CbiG_mid"/>
</dbReference>
<dbReference type="InterPro" id="IPR014776">
    <property type="entry name" value="4pyrrole_Mease_sub2"/>
</dbReference>
<evidence type="ECO:0000259" key="9">
    <source>
        <dbReference type="Pfam" id="PF11761"/>
    </source>
</evidence>
<dbReference type="Gene3D" id="3.30.420.180">
    <property type="entry name" value="CobE/GbiG C-terminal domain"/>
    <property type="match status" value="1"/>
</dbReference>
<keyword evidence="11" id="KW-1185">Reference proteome</keyword>
<proteinExistence type="predicted"/>
<protein>
    <submittedName>
        <fullName evidence="10">Precorrin-3 methyltransferase</fullName>
    </submittedName>
</protein>
<dbReference type="InterPro" id="IPR002750">
    <property type="entry name" value="CobE/GbiG_C"/>
</dbReference>
<evidence type="ECO:0000256" key="5">
    <source>
        <dbReference type="ARBA" id="ARBA00022691"/>
    </source>
</evidence>
<name>A0AAV3XK77_9CYAN</name>
<evidence type="ECO:0000313" key="11">
    <source>
        <dbReference type="Proteomes" id="UP001050975"/>
    </source>
</evidence>
<dbReference type="Gene3D" id="3.30.950.10">
    <property type="entry name" value="Methyltransferase, Cobalt-precorrin-4 Transmethylase, Domain 2"/>
    <property type="match status" value="1"/>
</dbReference>
<dbReference type="InterPro" id="IPR035996">
    <property type="entry name" value="4pyrrol_Methylase_sf"/>
</dbReference>
<dbReference type="InterPro" id="IPR006363">
    <property type="entry name" value="Cbl_synth_CobJ/CibH_dom"/>
</dbReference>
<evidence type="ECO:0000256" key="3">
    <source>
        <dbReference type="ARBA" id="ARBA00022603"/>
    </source>
</evidence>
<dbReference type="Pfam" id="PF01890">
    <property type="entry name" value="CbiG_C"/>
    <property type="match status" value="1"/>
</dbReference>
<comment type="pathway">
    <text evidence="1">Cofactor biosynthesis; adenosylcobalamin biosynthesis.</text>
</comment>
<dbReference type="InterPro" id="IPR038029">
    <property type="entry name" value="GbiG_N_sf"/>
</dbReference>
<dbReference type="AlphaFoldDB" id="A0AAV3XK77"/>
<dbReference type="GO" id="GO:0032259">
    <property type="term" value="P:methylation"/>
    <property type="evidence" value="ECO:0007669"/>
    <property type="project" value="UniProtKB-KW"/>
</dbReference>
<evidence type="ECO:0000313" key="10">
    <source>
        <dbReference type="EMBL" id="GET42006.1"/>
    </source>
</evidence>
<dbReference type="InterPro" id="IPR036518">
    <property type="entry name" value="CobE/GbiG_C_sf"/>
</dbReference>
<dbReference type="SUPFAM" id="SSF53790">
    <property type="entry name" value="Tetrapyrrole methylase"/>
    <property type="match status" value="1"/>
</dbReference>
<dbReference type="SUPFAM" id="SSF159672">
    <property type="entry name" value="CbiG N-terminal domain-like"/>
    <property type="match status" value="1"/>
</dbReference>
<dbReference type="Pfam" id="PF11761">
    <property type="entry name" value="CbiG_mid"/>
    <property type="match status" value="1"/>
</dbReference>
<feature type="domain" description="Cobalamin biosynthesis central region" evidence="9">
    <location>
        <begin position="194"/>
        <end position="306"/>
    </location>
</feature>
<evidence type="ECO:0000259" key="7">
    <source>
        <dbReference type="Pfam" id="PF01890"/>
    </source>
</evidence>
<keyword evidence="2" id="KW-0169">Cobalamin biosynthesis</keyword>